<dbReference type="EMBL" id="UGAW01000001">
    <property type="protein sequence ID" value="STG52518.1"/>
    <property type="molecule type" value="Genomic_DNA"/>
</dbReference>
<dbReference type="SUPFAM" id="SSF51338">
    <property type="entry name" value="Composite domain of metallo-dependent hydrolases"/>
    <property type="match status" value="1"/>
</dbReference>
<gene>
    <name evidence="2" type="primary">iadA_1</name>
    <name evidence="2" type="ORF">NCTC11112_03025</name>
</gene>
<dbReference type="InterPro" id="IPR032466">
    <property type="entry name" value="Metal_Hydrolase"/>
</dbReference>
<evidence type="ECO:0000259" key="1">
    <source>
        <dbReference type="Pfam" id="PF01979"/>
    </source>
</evidence>
<evidence type="ECO:0000313" key="2">
    <source>
        <dbReference type="EMBL" id="STG52518.1"/>
    </source>
</evidence>
<accession>A0A376MPY1</accession>
<dbReference type="AlphaFoldDB" id="A0A376MPY1"/>
<dbReference type="GO" id="GO:0016810">
    <property type="term" value="F:hydrolase activity, acting on carbon-nitrogen (but not peptide) bonds"/>
    <property type="evidence" value="ECO:0007669"/>
    <property type="project" value="InterPro"/>
</dbReference>
<dbReference type="Pfam" id="PF01979">
    <property type="entry name" value="Amidohydro_1"/>
    <property type="match status" value="1"/>
</dbReference>
<dbReference type="SUPFAM" id="SSF51556">
    <property type="entry name" value="Metallo-dependent hydrolases"/>
    <property type="match status" value="1"/>
</dbReference>
<feature type="domain" description="Amidohydrolase-related" evidence="1">
    <location>
        <begin position="84"/>
        <end position="194"/>
    </location>
</feature>
<evidence type="ECO:0000313" key="3">
    <source>
        <dbReference type="Proteomes" id="UP000254817"/>
    </source>
</evidence>
<keyword evidence="2" id="KW-0378">Hydrolase</keyword>
<protein>
    <submittedName>
        <fullName evidence="2">Isoaspartyl dipeptidase</fullName>
        <ecNumber evidence="2">3.4.19.-</ecNumber>
    </submittedName>
</protein>
<sequence length="210" mass="22267">MAAESRVGGLLGGKPGVTVFHMGDSKKALQPVYDLLENCDVPISKLLPTHVNRNVPLFEQALEFARKGGTIDITSSIDEPVAPAEGIARAVQAGIPLARVTLSSDGNGSQPFFDDEGNLTHIGVAGFETLLETVQVLVKDYDFSISDALRPLTSSVAGFLNLSGKGEILPGNDADLLVMTPELRIEQVYARGKLMVKDGKACVKGTFETA</sequence>
<name>A0A376MPY1_ECOLX</name>
<dbReference type="EC" id="3.4.19.-" evidence="2"/>
<proteinExistence type="predicted"/>
<organism evidence="2 3">
    <name type="scientific">Escherichia coli</name>
    <dbReference type="NCBI Taxonomy" id="562"/>
    <lineage>
        <taxon>Bacteria</taxon>
        <taxon>Pseudomonadati</taxon>
        <taxon>Pseudomonadota</taxon>
        <taxon>Gammaproteobacteria</taxon>
        <taxon>Enterobacterales</taxon>
        <taxon>Enterobacteriaceae</taxon>
        <taxon>Escherichia</taxon>
    </lineage>
</organism>
<dbReference type="Gene3D" id="3.20.20.140">
    <property type="entry name" value="Metal-dependent hydrolases"/>
    <property type="match status" value="1"/>
</dbReference>
<dbReference type="Proteomes" id="UP000254817">
    <property type="component" value="Unassembled WGS sequence"/>
</dbReference>
<dbReference type="InterPro" id="IPR006680">
    <property type="entry name" value="Amidohydro-rel"/>
</dbReference>
<reference evidence="2 3" key="1">
    <citation type="submission" date="2018-06" db="EMBL/GenBank/DDBJ databases">
        <authorList>
            <consortium name="Pathogen Informatics"/>
            <person name="Doyle S."/>
        </authorList>
    </citation>
    <scope>NUCLEOTIDE SEQUENCE [LARGE SCALE GENOMIC DNA]</scope>
    <source>
        <strain evidence="2 3">NCTC11112</strain>
    </source>
</reference>
<dbReference type="InterPro" id="IPR011059">
    <property type="entry name" value="Metal-dep_hydrolase_composite"/>
</dbReference>